<sequence length="269" mass="30364">MDGESSRLISLECLKRITNNFSDEQVIGIGGFGTVYKGELPDGQVVAVKKKEESALEVAEMQFKKEGDVLAMLTHKNIVRLIGVCAEAGQVIGQLNGKDMVDMPTWLLCFEYMPNGNLYEYLSDASSRLDWDRRYKLIKGICCGLHYLHNLEPPVIHMDLKPQNILLDYTMEPKITDFGLCRLLTEGKTHTITANNTGTMGYMAREYINSRIISKESDIFSLGVIILEIVTGCRQYPSDTGLYSSKYMDFIVEVRIATTLRYTDPFITE</sequence>
<dbReference type="InterPro" id="IPR008271">
    <property type="entry name" value="Ser/Thr_kinase_AS"/>
</dbReference>
<dbReference type="GO" id="GO:0004674">
    <property type="term" value="F:protein serine/threonine kinase activity"/>
    <property type="evidence" value="ECO:0007669"/>
    <property type="project" value="UniProtKB-KW"/>
</dbReference>
<evidence type="ECO:0000313" key="12">
    <source>
        <dbReference type="EMBL" id="KAF8735524.1"/>
    </source>
</evidence>
<reference evidence="12" key="1">
    <citation type="submission" date="2020-07" db="EMBL/GenBank/DDBJ databases">
        <title>Genome sequence and genetic diversity analysis of an under-domesticated orphan crop, white fonio (Digitaria exilis).</title>
        <authorList>
            <person name="Bennetzen J.L."/>
            <person name="Chen S."/>
            <person name="Ma X."/>
            <person name="Wang X."/>
            <person name="Yssel A.E.J."/>
            <person name="Chaluvadi S.R."/>
            <person name="Johnson M."/>
            <person name="Gangashetty P."/>
            <person name="Hamidou F."/>
            <person name="Sanogo M.D."/>
            <person name="Zwaenepoel A."/>
            <person name="Wallace J."/>
            <person name="Van De Peer Y."/>
            <person name="Van Deynze A."/>
        </authorList>
    </citation>
    <scope>NUCLEOTIDE SEQUENCE</scope>
    <source>
        <tissue evidence="12">Leaves</tissue>
    </source>
</reference>
<evidence type="ECO:0000259" key="11">
    <source>
        <dbReference type="PROSITE" id="PS50011"/>
    </source>
</evidence>
<dbReference type="Proteomes" id="UP000636709">
    <property type="component" value="Unassembled WGS sequence"/>
</dbReference>
<dbReference type="SMART" id="SM00220">
    <property type="entry name" value="S_TKc"/>
    <property type="match status" value="1"/>
</dbReference>
<proteinExistence type="inferred from homology"/>
<keyword evidence="5" id="KW-0418">Kinase</keyword>
<dbReference type="InterPro" id="IPR017441">
    <property type="entry name" value="Protein_kinase_ATP_BS"/>
</dbReference>
<accession>A0A835FCN5</accession>
<comment type="similarity">
    <text evidence="10">Belongs to the protein kinase superfamily.</text>
</comment>
<dbReference type="PROSITE" id="PS00108">
    <property type="entry name" value="PROTEIN_KINASE_ST"/>
    <property type="match status" value="1"/>
</dbReference>
<dbReference type="SUPFAM" id="SSF56112">
    <property type="entry name" value="Protein kinase-like (PK-like)"/>
    <property type="match status" value="1"/>
</dbReference>
<dbReference type="InterPro" id="IPR000719">
    <property type="entry name" value="Prot_kinase_dom"/>
</dbReference>
<dbReference type="PROSITE" id="PS50011">
    <property type="entry name" value="PROTEIN_KINASE_DOM"/>
    <property type="match status" value="1"/>
</dbReference>
<evidence type="ECO:0000256" key="4">
    <source>
        <dbReference type="ARBA" id="ARBA00022741"/>
    </source>
</evidence>
<dbReference type="AlphaFoldDB" id="A0A835FCN5"/>
<evidence type="ECO:0000256" key="6">
    <source>
        <dbReference type="ARBA" id="ARBA00022840"/>
    </source>
</evidence>
<evidence type="ECO:0000256" key="3">
    <source>
        <dbReference type="ARBA" id="ARBA00022679"/>
    </source>
</evidence>
<evidence type="ECO:0000313" key="13">
    <source>
        <dbReference type="Proteomes" id="UP000636709"/>
    </source>
</evidence>
<evidence type="ECO:0000256" key="7">
    <source>
        <dbReference type="ARBA" id="ARBA00047899"/>
    </source>
</evidence>
<dbReference type="OrthoDB" id="1668230at2759"/>
<keyword evidence="4 9" id="KW-0547">Nucleotide-binding</keyword>
<dbReference type="EMBL" id="JACEFO010001510">
    <property type="protein sequence ID" value="KAF8735524.1"/>
    <property type="molecule type" value="Genomic_DNA"/>
</dbReference>
<dbReference type="InterPro" id="IPR011009">
    <property type="entry name" value="Kinase-like_dom_sf"/>
</dbReference>
<evidence type="ECO:0000256" key="8">
    <source>
        <dbReference type="ARBA" id="ARBA00048679"/>
    </source>
</evidence>
<evidence type="ECO:0000256" key="10">
    <source>
        <dbReference type="RuleBase" id="RU000304"/>
    </source>
</evidence>
<gene>
    <name evidence="12" type="ORF">HU200_014478</name>
</gene>
<dbReference type="EC" id="2.7.11.1" evidence="1"/>
<protein>
    <recommendedName>
        <fullName evidence="1">non-specific serine/threonine protein kinase</fullName>
        <ecNumber evidence="1">2.7.11.1</ecNumber>
    </recommendedName>
</protein>
<evidence type="ECO:0000256" key="2">
    <source>
        <dbReference type="ARBA" id="ARBA00022527"/>
    </source>
</evidence>
<comment type="caution">
    <text evidence="12">The sequence shown here is derived from an EMBL/GenBank/DDBJ whole genome shotgun (WGS) entry which is preliminary data.</text>
</comment>
<evidence type="ECO:0000256" key="1">
    <source>
        <dbReference type="ARBA" id="ARBA00012513"/>
    </source>
</evidence>
<keyword evidence="3" id="KW-0808">Transferase</keyword>
<feature type="binding site" evidence="9">
    <location>
        <position position="50"/>
    </location>
    <ligand>
        <name>ATP</name>
        <dbReference type="ChEBI" id="CHEBI:30616"/>
    </ligand>
</feature>
<keyword evidence="2 10" id="KW-0723">Serine/threonine-protein kinase</keyword>
<comment type="catalytic activity">
    <reaction evidence="7">
        <text>L-threonyl-[protein] + ATP = O-phospho-L-threonyl-[protein] + ADP + H(+)</text>
        <dbReference type="Rhea" id="RHEA:46608"/>
        <dbReference type="Rhea" id="RHEA-COMP:11060"/>
        <dbReference type="Rhea" id="RHEA-COMP:11605"/>
        <dbReference type="ChEBI" id="CHEBI:15378"/>
        <dbReference type="ChEBI" id="CHEBI:30013"/>
        <dbReference type="ChEBI" id="CHEBI:30616"/>
        <dbReference type="ChEBI" id="CHEBI:61977"/>
        <dbReference type="ChEBI" id="CHEBI:456216"/>
        <dbReference type="EC" id="2.7.11.1"/>
    </reaction>
</comment>
<dbReference type="Pfam" id="PF00069">
    <property type="entry name" value="Pkinase"/>
    <property type="match status" value="1"/>
</dbReference>
<evidence type="ECO:0000256" key="9">
    <source>
        <dbReference type="PROSITE-ProRule" id="PRU10141"/>
    </source>
</evidence>
<keyword evidence="6 9" id="KW-0067">ATP-binding</keyword>
<organism evidence="12 13">
    <name type="scientific">Digitaria exilis</name>
    <dbReference type="NCBI Taxonomy" id="1010633"/>
    <lineage>
        <taxon>Eukaryota</taxon>
        <taxon>Viridiplantae</taxon>
        <taxon>Streptophyta</taxon>
        <taxon>Embryophyta</taxon>
        <taxon>Tracheophyta</taxon>
        <taxon>Spermatophyta</taxon>
        <taxon>Magnoliopsida</taxon>
        <taxon>Liliopsida</taxon>
        <taxon>Poales</taxon>
        <taxon>Poaceae</taxon>
        <taxon>PACMAD clade</taxon>
        <taxon>Panicoideae</taxon>
        <taxon>Panicodae</taxon>
        <taxon>Paniceae</taxon>
        <taxon>Anthephorinae</taxon>
        <taxon>Digitaria</taxon>
    </lineage>
</organism>
<feature type="domain" description="Protein kinase" evidence="11">
    <location>
        <begin position="21"/>
        <end position="269"/>
    </location>
</feature>
<comment type="catalytic activity">
    <reaction evidence="8">
        <text>L-seryl-[protein] + ATP = O-phospho-L-seryl-[protein] + ADP + H(+)</text>
        <dbReference type="Rhea" id="RHEA:17989"/>
        <dbReference type="Rhea" id="RHEA-COMP:9863"/>
        <dbReference type="Rhea" id="RHEA-COMP:11604"/>
        <dbReference type="ChEBI" id="CHEBI:15378"/>
        <dbReference type="ChEBI" id="CHEBI:29999"/>
        <dbReference type="ChEBI" id="CHEBI:30616"/>
        <dbReference type="ChEBI" id="CHEBI:83421"/>
        <dbReference type="ChEBI" id="CHEBI:456216"/>
        <dbReference type="EC" id="2.7.11.1"/>
    </reaction>
</comment>
<dbReference type="GO" id="GO:0005524">
    <property type="term" value="F:ATP binding"/>
    <property type="evidence" value="ECO:0007669"/>
    <property type="project" value="UniProtKB-UniRule"/>
</dbReference>
<dbReference type="Gene3D" id="3.30.200.20">
    <property type="entry name" value="Phosphorylase Kinase, domain 1"/>
    <property type="match status" value="1"/>
</dbReference>
<dbReference type="PANTHER" id="PTHR45707">
    <property type="entry name" value="C2 CALCIUM/LIPID-BINDING PLANT PHOSPHORIBOSYLTRANSFERASE FAMILY PROTEIN"/>
    <property type="match status" value="1"/>
</dbReference>
<evidence type="ECO:0000256" key="5">
    <source>
        <dbReference type="ARBA" id="ARBA00022777"/>
    </source>
</evidence>
<dbReference type="PROSITE" id="PS00107">
    <property type="entry name" value="PROTEIN_KINASE_ATP"/>
    <property type="match status" value="1"/>
</dbReference>
<dbReference type="FunFam" id="1.10.510.10:FF:001023">
    <property type="entry name" value="Os07g0541700 protein"/>
    <property type="match status" value="1"/>
</dbReference>
<keyword evidence="13" id="KW-1185">Reference proteome</keyword>
<name>A0A835FCN5_9POAL</name>
<dbReference type="Gene3D" id="1.10.510.10">
    <property type="entry name" value="Transferase(Phosphotransferase) domain 1"/>
    <property type="match status" value="1"/>
</dbReference>